<dbReference type="SMART" id="SM00858">
    <property type="entry name" value="SAF"/>
    <property type="match status" value="1"/>
</dbReference>
<dbReference type="InterPro" id="IPR017592">
    <property type="entry name" value="Pilus_assmbl_Flp-typ_CpaB"/>
</dbReference>
<evidence type="ECO:0000313" key="3">
    <source>
        <dbReference type="Proteomes" id="UP001156694"/>
    </source>
</evidence>
<dbReference type="InterPro" id="IPR013974">
    <property type="entry name" value="SAF"/>
</dbReference>
<evidence type="ECO:0000313" key="2">
    <source>
        <dbReference type="EMBL" id="GLQ33797.1"/>
    </source>
</evidence>
<dbReference type="EMBL" id="BSNN01000001">
    <property type="protein sequence ID" value="GLQ33797.1"/>
    <property type="molecule type" value="Genomic_DNA"/>
</dbReference>
<feature type="domain" description="SAF" evidence="1">
    <location>
        <begin position="48"/>
        <end position="118"/>
    </location>
</feature>
<sequence length="279" mass="30653">MRLLFLLVLLLGIGVAGFAGYLTFERFSHYESEIKRLEKVASKLVKTTKVVVAKKELKYGDVLEKKNVKLVDFPVKTVPKTTFKSMEELFGKPGEDKPPRIVLRATEASELLSTAKISEFGEDAGVASRLERGTRAFTLRVDVASGVSGFLRPGDRIDIFWTGRVGRQTVSRLILDGIQLIAIDQIANEDRKRPVIARTVTVAVTPQIVGSLVQAQATGKLLLSLRGIGDDTKSGTIEVNQNDLLGREVKEQVKEEVCSIKSRKGGEVTETIIPCADEQ</sequence>
<organism evidence="2 3">
    <name type="scientific">Amylibacter marinus</name>
    <dbReference type="NCBI Taxonomy" id="1475483"/>
    <lineage>
        <taxon>Bacteria</taxon>
        <taxon>Pseudomonadati</taxon>
        <taxon>Pseudomonadota</taxon>
        <taxon>Alphaproteobacteria</taxon>
        <taxon>Rhodobacterales</taxon>
        <taxon>Paracoccaceae</taxon>
        <taxon>Amylibacter</taxon>
    </lineage>
</organism>
<reference evidence="3" key="1">
    <citation type="journal article" date="2019" name="Int. J. Syst. Evol. Microbiol.">
        <title>The Global Catalogue of Microorganisms (GCM) 10K type strain sequencing project: providing services to taxonomists for standard genome sequencing and annotation.</title>
        <authorList>
            <consortium name="The Broad Institute Genomics Platform"/>
            <consortium name="The Broad Institute Genome Sequencing Center for Infectious Disease"/>
            <person name="Wu L."/>
            <person name="Ma J."/>
        </authorList>
    </citation>
    <scope>NUCLEOTIDE SEQUENCE [LARGE SCALE GENOMIC DNA]</scope>
    <source>
        <strain evidence="3">NBRC 110140</strain>
    </source>
</reference>
<protein>
    <submittedName>
        <fullName evidence="2">Flp pilus assembly protein CpaB</fullName>
    </submittedName>
</protein>
<accession>A0ABQ5VRR1</accession>
<dbReference type="NCBIfam" id="TIGR03177">
    <property type="entry name" value="pilus_cpaB"/>
    <property type="match status" value="1"/>
</dbReference>
<proteinExistence type="predicted"/>
<name>A0ABQ5VRR1_9RHOB</name>
<dbReference type="CDD" id="cd11614">
    <property type="entry name" value="SAF_CpaB_FlgA_like"/>
    <property type="match status" value="1"/>
</dbReference>
<dbReference type="InterPro" id="IPR031571">
    <property type="entry name" value="RcpC_dom"/>
</dbReference>
<dbReference type="Pfam" id="PF08666">
    <property type="entry name" value="SAF"/>
    <property type="match status" value="1"/>
</dbReference>
<keyword evidence="3" id="KW-1185">Reference proteome</keyword>
<dbReference type="RefSeq" id="WP_284375045.1">
    <property type="nucleotide sequence ID" value="NZ_BSNN01000001.1"/>
</dbReference>
<evidence type="ECO:0000259" key="1">
    <source>
        <dbReference type="SMART" id="SM00858"/>
    </source>
</evidence>
<dbReference type="Pfam" id="PF16976">
    <property type="entry name" value="RcpC"/>
    <property type="match status" value="1"/>
</dbReference>
<gene>
    <name evidence="2" type="ORF">GCM10007939_00800</name>
</gene>
<dbReference type="Proteomes" id="UP001156694">
    <property type="component" value="Unassembled WGS sequence"/>
</dbReference>
<comment type="caution">
    <text evidence="2">The sequence shown here is derived from an EMBL/GenBank/DDBJ whole genome shotgun (WGS) entry which is preliminary data.</text>
</comment>